<protein>
    <submittedName>
        <fullName evidence="2">Uncharacterized protein</fullName>
    </submittedName>
</protein>
<dbReference type="AlphaFoldDB" id="A0A0F8ZAD9"/>
<keyword evidence="1" id="KW-0472">Membrane</keyword>
<gene>
    <name evidence="2" type="ORF">LCGC14_2719450</name>
</gene>
<proteinExistence type="predicted"/>
<dbReference type="EMBL" id="LAZR01048937">
    <property type="protein sequence ID" value="KKK90792.1"/>
    <property type="molecule type" value="Genomic_DNA"/>
</dbReference>
<keyword evidence="1" id="KW-1133">Transmembrane helix</keyword>
<sequence>MLFPLLAIVGGRYLYEGIQILFNFVNDQVAPQFHAIVLVVVQFTLLQFGQWIGIPMPESLDGFTAELATAITSALIAMGWHSISNKKSATRAF</sequence>
<keyword evidence="1" id="KW-0812">Transmembrane</keyword>
<comment type="caution">
    <text evidence="2">The sequence shown here is derived from an EMBL/GenBank/DDBJ whole genome shotgun (WGS) entry which is preliminary data.</text>
</comment>
<organism evidence="2">
    <name type="scientific">marine sediment metagenome</name>
    <dbReference type="NCBI Taxonomy" id="412755"/>
    <lineage>
        <taxon>unclassified sequences</taxon>
        <taxon>metagenomes</taxon>
        <taxon>ecological metagenomes</taxon>
    </lineage>
</organism>
<name>A0A0F8ZAD9_9ZZZZ</name>
<evidence type="ECO:0000256" key="1">
    <source>
        <dbReference type="SAM" id="Phobius"/>
    </source>
</evidence>
<feature type="transmembrane region" description="Helical" evidence="1">
    <location>
        <begin position="65"/>
        <end position="83"/>
    </location>
</feature>
<evidence type="ECO:0000313" key="2">
    <source>
        <dbReference type="EMBL" id="KKK90792.1"/>
    </source>
</evidence>
<reference evidence="2" key="1">
    <citation type="journal article" date="2015" name="Nature">
        <title>Complex archaea that bridge the gap between prokaryotes and eukaryotes.</title>
        <authorList>
            <person name="Spang A."/>
            <person name="Saw J.H."/>
            <person name="Jorgensen S.L."/>
            <person name="Zaremba-Niedzwiedzka K."/>
            <person name="Martijn J."/>
            <person name="Lind A.E."/>
            <person name="van Eijk R."/>
            <person name="Schleper C."/>
            <person name="Guy L."/>
            <person name="Ettema T.J."/>
        </authorList>
    </citation>
    <scope>NUCLEOTIDE SEQUENCE</scope>
</reference>
<feature type="transmembrane region" description="Helical" evidence="1">
    <location>
        <begin position="33"/>
        <end position="53"/>
    </location>
</feature>
<accession>A0A0F8ZAD9</accession>